<keyword evidence="2" id="KW-1185">Reference proteome</keyword>
<reference evidence="1 2" key="1">
    <citation type="journal article" date="2007" name="Nature">
        <title>Evolution of genes and genomes on the Drosophila phylogeny.</title>
        <authorList>
            <consortium name="Drosophila 12 Genomes Consortium"/>
            <person name="Clark A.G."/>
            <person name="Eisen M.B."/>
            <person name="Smith D.R."/>
            <person name="Bergman C.M."/>
            <person name="Oliver B."/>
            <person name="Markow T.A."/>
            <person name="Kaufman T.C."/>
            <person name="Kellis M."/>
            <person name="Gelbart W."/>
            <person name="Iyer V.N."/>
            <person name="Pollard D.A."/>
            <person name="Sackton T.B."/>
            <person name="Larracuente A.M."/>
            <person name="Singh N.D."/>
            <person name="Abad J.P."/>
            <person name="Abt D.N."/>
            <person name="Adryan B."/>
            <person name="Aguade M."/>
            <person name="Akashi H."/>
            <person name="Anderson W.W."/>
            <person name="Aquadro C.F."/>
            <person name="Ardell D.H."/>
            <person name="Arguello R."/>
            <person name="Artieri C.G."/>
            <person name="Barbash D.A."/>
            <person name="Barker D."/>
            <person name="Barsanti P."/>
            <person name="Batterham P."/>
            <person name="Batzoglou S."/>
            <person name="Begun D."/>
            <person name="Bhutkar A."/>
            <person name="Blanco E."/>
            <person name="Bosak S.A."/>
            <person name="Bradley R.K."/>
            <person name="Brand A.D."/>
            <person name="Brent M.R."/>
            <person name="Brooks A.N."/>
            <person name="Brown R.H."/>
            <person name="Butlin R.K."/>
            <person name="Caggese C."/>
            <person name="Calvi B.R."/>
            <person name="Bernardo de Carvalho A."/>
            <person name="Caspi A."/>
            <person name="Castrezana S."/>
            <person name="Celniker S.E."/>
            <person name="Chang J.L."/>
            <person name="Chapple C."/>
            <person name="Chatterji S."/>
            <person name="Chinwalla A."/>
            <person name="Civetta A."/>
            <person name="Clifton S.W."/>
            <person name="Comeron J.M."/>
            <person name="Costello J.C."/>
            <person name="Coyne J.A."/>
            <person name="Daub J."/>
            <person name="David R.G."/>
            <person name="Delcher A.L."/>
            <person name="Delehaunty K."/>
            <person name="Do C.B."/>
            <person name="Ebling H."/>
            <person name="Edwards K."/>
            <person name="Eickbush T."/>
            <person name="Evans J.D."/>
            <person name="Filipski A."/>
            <person name="Findeiss S."/>
            <person name="Freyhult E."/>
            <person name="Fulton L."/>
            <person name="Fulton R."/>
            <person name="Garcia A.C."/>
            <person name="Gardiner A."/>
            <person name="Garfield D.A."/>
            <person name="Garvin B.E."/>
            <person name="Gibson G."/>
            <person name="Gilbert D."/>
            <person name="Gnerre S."/>
            <person name="Godfrey J."/>
            <person name="Good R."/>
            <person name="Gotea V."/>
            <person name="Gravely B."/>
            <person name="Greenberg A.J."/>
            <person name="Griffiths-Jones S."/>
            <person name="Gross S."/>
            <person name="Guigo R."/>
            <person name="Gustafson E.A."/>
            <person name="Haerty W."/>
            <person name="Hahn M.W."/>
            <person name="Halligan D.L."/>
            <person name="Halpern A.L."/>
            <person name="Halter G.M."/>
            <person name="Han M.V."/>
            <person name="Heger A."/>
            <person name="Hillier L."/>
            <person name="Hinrichs A.S."/>
            <person name="Holmes I."/>
            <person name="Hoskins R.A."/>
            <person name="Hubisz M.J."/>
            <person name="Hultmark D."/>
            <person name="Huntley M.A."/>
            <person name="Jaffe D.B."/>
            <person name="Jagadeeshan S."/>
            <person name="Jeck W.R."/>
            <person name="Johnson J."/>
            <person name="Jones C.D."/>
            <person name="Jordan W.C."/>
            <person name="Karpen G.H."/>
            <person name="Kataoka E."/>
            <person name="Keightley P.D."/>
            <person name="Kheradpour P."/>
            <person name="Kirkness E.F."/>
            <person name="Koerich L.B."/>
            <person name="Kristiansen K."/>
            <person name="Kudrna D."/>
            <person name="Kulathinal R.J."/>
            <person name="Kumar S."/>
            <person name="Kwok R."/>
            <person name="Lander E."/>
            <person name="Langley C.H."/>
            <person name="Lapoint R."/>
            <person name="Lazzaro B.P."/>
            <person name="Lee S.J."/>
            <person name="Levesque L."/>
            <person name="Li R."/>
            <person name="Lin C.F."/>
            <person name="Lin M.F."/>
            <person name="Lindblad-Toh K."/>
            <person name="Llopart A."/>
            <person name="Long M."/>
            <person name="Low L."/>
            <person name="Lozovsky E."/>
            <person name="Lu J."/>
            <person name="Luo M."/>
            <person name="Machado C.A."/>
            <person name="Makalowski W."/>
            <person name="Marzo M."/>
            <person name="Matsuda M."/>
            <person name="Matzkin L."/>
            <person name="McAllister B."/>
            <person name="McBride C.S."/>
            <person name="McKernan B."/>
            <person name="McKernan K."/>
            <person name="Mendez-Lago M."/>
            <person name="Minx P."/>
            <person name="Mollenhauer M.U."/>
            <person name="Montooth K."/>
            <person name="Mount S.M."/>
            <person name="Mu X."/>
            <person name="Myers E."/>
            <person name="Negre B."/>
            <person name="Newfeld S."/>
            <person name="Nielsen R."/>
            <person name="Noor M.A."/>
            <person name="O'Grady P."/>
            <person name="Pachter L."/>
            <person name="Papaceit M."/>
            <person name="Parisi M.J."/>
            <person name="Parisi M."/>
            <person name="Parts L."/>
            <person name="Pedersen J.S."/>
            <person name="Pesole G."/>
            <person name="Phillippy A.M."/>
            <person name="Ponting C.P."/>
            <person name="Pop M."/>
            <person name="Porcelli D."/>
            <person name="Powell J.R."/>
            <person name="Prohaska S."/>
            <person name="Pruitt K."/>
            <person name="Puig M."/>
            <person name="Quesneville H."/>
            <person name="Ram K.R."/>
            <person name="Rand D."/>
            <person name="Rasmussen M.D."/>
            <person name="Reed L.K."/>
            <person name="Reenan R."/>
            <person name="Reily A."/>
            <person name="Remington K.A."/>
            <person name="Rieger T.T."/>
            <person name="Ritchie M.G."/>
            <person name="Robin C."/>
            <person name="Rogers Y.H."/>
            <person name="Rohde C."/>
            <person name="Rozas J."/>
            <person name="Rubenfield M.J."/>
            <person name="Ruiz A."/>
            <person name="Russo S."/>
            <person name="Salzberg S.L."/>
            <person name="Sanchez-Gracia A."/>
            <person name="Saranga D.J."/>
            <person name="Sato H."/>
            <person name="Schaeffer S.W."/>
            <person name="Schatz M.C."/>
            <person name="Schlenke T."/>
            <person name="Schwartz R."/>
            <person name="Segarra C."/>
            <person name="Singh R.S."/>
            <person name="Sirot L."/>
            <person name="Sirota M."/>
            <person name="Sisneros N.B."/>
            <person name="Smith C.D."/>
            <person name="Smith T.F."/>
            <person name="Spieth J."/>
            <person name="Stage D.E."/>
            <person name="Stark A."/>
            <person name="Stephan W."/>
            <person name="Strausberg R.L."/>
            <person name="Strempel S."/>
            <person name="Sturgill D."/>
            <person name="Sutton G."/>
            <person name="Sutton G.G."/>
            <person name="Tao W."/>
            <person name="Teichmann S."/>
            <person name="Tobari Y.N."/>
            <person name="Tomimura Y."/>
            <person name="Tsolas J.M."/>
            <person name="Valente V.L."/>
            <person name="Venter E."/>
            <person name="Venter J.C."/>
            <person name="Vicario S."/>
            <person name="Vieira F.G."/>
            <person name="Vilella A.J."/>
            <person name="Villasante A."/>
            <person name="Walenz B."/>
            <person name="Wang J."/>
            <person name="Wasserman M."/>
            <person name="Watts T."/>
            <person name="Wilson D."/>
            <person name="Wilson R.K."/>
            <person name="Wing R.A."/>
            <person name="Wolfner M.F."/>
            <person name="Wong A."/>
            <person name="Wong G.K."/>
            <person name="Wu C.I."/>
            <person name="Wu G."/>
            <person name="Yamamoto D."/>
            <person name="Yang H.P."/>
            <person name="Yang S.P."/>
            <person name="Yorke J.A."/>
            <person name="Yoshida K."/>
            <person name="Zdobnov E."/>
            <person name="Zhang P."/>
            <person name="Zhang Y."/>
            <person name="Zimin A.V."/>
            <person name="Baldwin J."/>
            <person name="Abdouelleil A."/>
            <person name="Abdulkadir J."/>
            <person name="Abebe A."/>
            <person name="Abera B."/>
            <person name="Abreu J."/>
            <person name="Acer S.C."/>
            <person name="Aftuck L."/>
            <person name="Alexander A."/>
            <person name="An P."/>
            <person name="Anderson E."/>
            <person name="Anderson S."/>
            <person name="Arachi H."/>
            <person name="Azer M."/>
            <person name="Bachantsang P."/>
            <person name="Barry A."/>
            <person name="Bayul T."/>
            <person name="Berlin A."/>
            <person name="Bessette D."/>
            <person name="Bloom T."/>
            <person name="Blye J."/>
            <person name="Boguslavskiy L."/>
            <person name="Bonnet C."/>
            <person name="Boukhgalter B."/>
            <person name="Bourzgui I."/>
            <person name="Brown A."/>
            <person name="Cahill P."/>
            <person name="Channer S."/>
            <person name="Cheshatsang Y."/>
            <person name="Chuda L."/>
            <person name="Citroen M."/>
            <person name="Collymore A."/>
            <person name="Cooke P."/>
            <person name="Costello M."/>
            <person name="D'Aco K."/>
            <person name="Daza R."/>
            <person name="De Haan G."/>
            <person name="DeGray S."/>
            <person name="DeMaso C."/>
            <person name="Dhargay N."/>
            <person name="Dooley K."/>
            <person name="Dooley E."/>
            <person name="Doricent M."/>
            <person name="Dorje P."/>
            <person name="Dorjee K."/>
            <person name="Dupes A."/>
            <person name="Elong R."/>
            <person name="Falk J."/>
            <person name="Farina A."/>
            <person name="Faro S."/>
            <person name="Ferguson D."/>
            <person name="Fisher S."/>
            <person name="Foley C.D."/>
            <person name="Franke A."/>
            <person name="Friedrich D."/>
            <person name="Gadbois L."/>
            <person name="Gearin G."/>
            <person name="Gearin C.R."/>
            <person name="Giannoukos G."/>
            <person name="Goode T."/>
            <person name="Graham J."/>
            <person name="Grandbois E."/>
            <person name="Grewal S."/>
            <person name="Gyaltsen K."/>
            <person name="Hafez N."/>
            <person name="Hagos B."/>
            <person name="Hall J."/>
            <person name="Henson C."/>
            <person name="Hollinger A."/>
            <person name="Honan T."/>
            <person name="Huard M.D."/>
            <person name="Hughes L."/>
            <person name="Hurhula B."/>
            <person name="Husby M.E."/>
            <person name="Kamat A."/>
            <person name="Kanga B."/>
            <person name="Kashin S."/>
            <person name="Khazanovich D."/>
            <person name="Kisner P."/>
            <person name="Lance K."/>
            <person name="Lara M."/>
            <person name="Lee W."/>
            <person name="Lennon N."/>
            <person name="Letendre F."/>
            <person name="LeVine R."/>
            <person name="Lipovsky A."/>
            <person name="Liu X."/>
            <person name="Liu J."/>
            <person name="Liu S."/>
            <person name="Lokyitsang T."/>
            <person name="Lokyitsang Y."/>
            <person name="Lubonja R."/>
            <person name="Lui A."/>
            <person name="MacDonald P."/>
            <person name="Magnisalis V."/>
            <person name="Maru K."/>
            <person name="Matthews C."/>
            <person name="McCusker W."/>
            <person name="McDonough S."/>
            <person name="Mehta T."/>
            <person name="Meldrim J."/>
            <person name="Meneus L."/>
            <person name="Mihai O."/>
            <person name="Mihalev A."/>
            <person name="Mihova T."/>
            <person name="Mittelman R."/>
            <person name="Mlenga V."/>
            <person name="Montmayeur A."/>
            <person name="Mulrain L."/>
            <person name="Navidi A."/>
            <person name="Naylor J."/>
            <person name="Negash T."/>
            <person name="Nguyen T."/>
            <person name="Nguyen N."/>
            <person name="Nicol R."/>
            <person name="Norbu C."/>
            <person name="Norbu N."/>
            <person name="Novod N."/>
            <person name="O'Neill B."/>
            <person name="Osman S."/>
            <person name="Markiewicz E."/>
            <person name="Oyono O.L."/>
            <person name="Patti C."/>
            <person name="Phunkhang P."/>
            <person name="Pierre F."/>
            <person name="Priest M."/>
            <person name="Raghuraman S."/>
            <person name="Rege F."/>
            <person name="Reyes R."/>
            <person name="Rise C."/>
            <person name="Rogov P."/>
            <person name="Ross K."/>
            <person name="Ryan E."/>
            <person name="Settipalli S."/>
            <person name="Shea T."/>
            <person name="Sherpa N."/>
            <person name="Shi L."/>
            <person name="Shih D."/>
            <person name="Sparrow T."/>
            <person name="Spaulding J."/>
            <person name="Stalker J."/>
            <person name="Stange-Thomann N."/>
            <person name="Stavropoulos S."/>
            <person name="Stone C."/>
            <person name="Strader C."/>
            <person name="Tesfaye S."/>
            <person name="Thomson T."/>
            <person name="Thoulutsang Y."/>
            <person name="Thoulutsang D."/>
            <person name="Topham K."/>
            <person name="Topping I."/>
            <person name="Tsamla T."/>
            <person name="Vassiliev H."/>
            <person name="Vo A."/>
            <person name="Wangchuk T."/>
            <person name="Wangdi T."/>
            <person name="Weiand M."/>
            <person name="Wilkinson J."/>
            <person name="Wilson A."/>
            <person name="Yadav S."/>
            <person name="Young G."/>
            <person name="Yu Q."/>
            <person name="Zembek L."/>
            <person name="Zhong D."/>
            <person name="Zimmer A."/>
            <person name="Zwirko Z."/>
            <person name="Jaffe D.B."/>
            <person name="Alvarez P."/>
            <person name="Brockman W."/>
            <person name="Butler J."/>
            <person name="Chin C."/>
            <person name="Gnerre S."/>
            <person name="Grabherr M."/>
            <person name="Kleber M."/>
            <person name="Mauceli E."/>
            <person name="MacCallum I."/>
        </authorList>
    </citation>
    <scope>NUCLEOTIDE SEQUENCE [LARGE SCALE GENOMIC DNA]</scope>
    <source>
        <strain evidence="2">Tucson 14024-0371.13</strain>
    </source>
</reference>
<organism evidence="1 2">
    <name type="scientific">Drosophila ananassae</name>
    <name type="common">Fruit fly</name>
    <dbReference type="NCBI Taxonomy" id="7217"/>
    <lineage>
        <taxon>Eukaryota</taxon>
        <taxon>Metazoa</taxon>
        <taxon>Ecdysozoa</taxon>
        <taxon>Arthropoda</taxon>
        <taxon>Hexapoda</taxon>
        <taxon>Insecta</taxon>
        <taxon>Pterygota</taxon>
        <taxon>Neoptera</taxon>
        <taxon>Endopterygota</taxon>
        <taxon>Diptera</taxon>
        <taxon>Brachycera</taxon>
        <taxon>Muscomorpha</taxon>
        <taxon>Ephydroidea</taxon>
        <taxon>Drosophilidae</taxon>
        <taxon>Drosophila</taxon>
        <taxon>Sophophora</taxon>
    </lineage>
</organism>
<dbReference type="InParanoid" id="A0A0P8XT74"/>
<evidence type="ECO:0000313" key="1">
    <source>
        <dbReference type="EMBL" id="KPU77926.1"/>
    </source>
</evidence>
<name>A0A0P8XT74_DROAN</name>
<protein>
    <submittedName>
        <fullName evidence="1">Uncharacterized protein, isoform D</fullName>
    </submittedName>
</protein>
<evidence type="ECO:0000313" key="2">
    <source>
        <dbReference type="Proteomes" id="UP000007801"/>
    </source>
</evidence>
<proteinExistence type="predicted"/>
<dbReference type="AlphaFoldDB" id="A0A0P8XT74"/>
<dbReference type="Proteomes" id="UP000007801">
    <property type="component" value="Unassembled WGS sequence"/>
</dbReference>
<gene>
    <name evidence="1" type="primary">Dana\GF25169</name>
    <name evidence="1" type="synonym">dana_GLEANR_9847</name>
    <name evidence="1" type="ORF">GF25169</name>
</gene>
<dbReference type="EMBL" id="CH902618">
    <property type="protein sequence ID" value="KPU77926.1"/>
    <property type="molecule type" value="Genomic_DNA"/>
</dbReference>
<accession>A0A0P8XT74</accession>
<sequence length="63" mass="7138">MVKSMKMHKMQNALSARLMVNMVMAGPARHPHTPPPHTICWFLANNYGQTGSAEELQDFFSYS</sequence>